<keyword evidence="2" id="KW-1185">Reference proteome</keyword>
<dbReference type="Proteomes" id="UP000076925">
    <property type="component" value="Unassembled WGS sequence"/>
</dbReference>
<dbReference type="RefSeq" id="WP_017747694.1">
    <property type="nucleotide sequence ID" value="NZ_KQ976354.1"/>
</dbReference>
<protein>
    <submittedName>
        <fullName evidence="1">FAD-dependent oxidoreductase</fullName>
    </submittedName>
</protein>
<gene>
    <name evidence="1" type="ORF">WA1_14200</name>
</gene>
<dbReference type="STRING" id="128403.WA1_14200"/>
<organism evidence="1 2">
    <name type="scientific">Scytonema hofmannii PCC 7110</name>
    <dbReference type="NCBI Taxonomy" id="128403"/>
    <lineage>
        <taxon>Bacteria</taxon>
        <taxon>Bacillati</taxon>
        <taxon>Cyanobacteriota</taxon>
        <taxon>Cyanophyceae</taxon>
        <taxon>Nostocales</taxon>
        <taxon>Scytonemataceae</taxon>
        <taxon>Scytonema</taxon>
    </lineage>
</organism>
<accession>A0A139XF46</accession>
<dbReference type="AlphaFoldDB" id="A0A139XF46"/>
<evidence type="ECO:0000313" key="2">
    <source>
        <dbReference type="Proteomes" id="UP000076925"/>
    </source>
</evidence>
<dbReference type="Pfam" id="PF12831">
    <property type="entry name" value="FAD_oxidored"/>
    <property type="match status" value="1"/>
</dbReference>
<name>A0A139XF46_9CYAN</name>
<proteinExistence type="predicted"/>
<reference evidence="1 2" key="1">
    <citation type="journal article" date="2013" name="Genome Biol. Evol.">
        <title>Genomes of Stigonematalean cyanobacteria (subsection V) and the evolution of oxygenic photosynthesis from prokaryotes to plastids.</title>
        <authorList>
            <person name="Dagan T."/>
            <person name="Roettger M."/>
            <person name="Stucken K."/>
            <person name="Landan G."/>
            <person name="Koch R."/>
            <person name="Major P."/>
            <person name="Gould S.B."/>
            <person name="Goremykin V.V."/>
            <person name="Rippka R."/>
            <person name="Tandeau de Marsac N."/>
            <person name="Gugger M."/>
            <person name="Lockhart P.J."/>
            <person name="Allen J.F."/>
            <person name="Brune I."/>
            <person name="Maus I."/>
            <person name="Puhler A."/>
            <person name="Martin W.F."/>
        </authorList>
    </citation>
    <scope>NUCLEOTIDE SEQUENCE [LARGE SCALE GENOMIC DNA]</scope>
    <source>
        <strain evidence="1 2">PCC 7110</strain>
    </source>
</reference>
<dbReference type="EMBL" id="ANNX02000016">
    <property type="protein sequence ID" value="KYC43242.1"/>
    <property type="molecule type" value="Genomic_DNA"/>
</dbReference>
<dbReference type="OrthoDB" id="501813at2"/>
<comment type="caution">
    <text evidence="1">The sequence shown here is derived from an EMBL/GenBank/DDBJ whole genome shotgun (WGS) entry which is preliminary data.</text>
</comment>
<evidence type="ECO:0000313" key="1">
    <source>
        <dbReference type="EMBL" id="KYC43242.1"/>
    </source>
</evidence>
<sequence>MSQVSIPSTVRTYDIICFGDEVPGILALVCAVREYYRQKNQYPRTLLLSKGNSKVGIGGHLVRGRLSYLNRCIVPPAIRQSLDLEMFGDPPAIYQEFLQRAGVEHIALDPDKAGAVLREMLYEARVDIESNIEIESAIASGKKIQGIKLTKDETCLGKQFIDCTVNAELALSFGVKKLKGFQTFGLPDSELAVTLVFETYGLSLEKLQNLELDYLQLLTNPVDPEARKWIDIAAGGSAAIAKQLREDLLDEDGNLKTMIVGKDYIDIRSRAISIAYHAVRGTPIDLESGGAVFDKGKITILSKGRLSWNALLYKVNADQAEGLARAKAKPTLEMLNEMLFVRKWFESIGASEVKHAPELYIRHAGNILGAVKPLCGYEMLAGGVPEREALGTFGYHFNTRSGIEGLDLKATEKGFDRSVLENPPLFNIGIQHAFIKDVPNLAVVSPASGFIGYACLPGRIVEFNCGVAQGVGIAAGIAIAQQRNLAEISNLEVRNLLAQTGRLSQIYGISNTEKVEELEDFELEMAV</sequence>